<sequence length="186" mass="20178">MMVWLALQPYARPLLFDVTMSAPGFDEKTTFSPVGRGRSRLQVKHTILAVYEGGVALAARPITRRGQVPGQFGGLYLQNQLVGLMKWQHKTYSVAVEATNTVGLINAVNSTATLRLVHSGEPTSLNESTGVIVDSRDTRYEIAYSVLNEDAAFSDTFSAFLEVMATAVPHDPFATGAFINVVRVSG</sequence>
<comment type="caution">
    <text evidence="1">The sequence shown here is derived from an EMBL/GenBank/DDBJ whole genome shotgun (WGS) entry which is preliminary data.</text>
</comment>
<organism evidence="1 2">
    <name type="scientific">Imshaugia aleurites</name>
    <dbReference type="NCBI Taxonomy" id="172621"/>
    <lineage>
        <taxon>Eukaryota</taxon>
        <taxon>Fungi</taxon>
        <taxon>Dikarya</taxon>
        <taxon>Ascomycota</taxon>
        <taxon>Pezizomycotina</taxon>
        <taxon>Lecanoromycetes</taxon>
        <taxon>OSLEUM clade</taxon>
        <taxon>Lecanoromycetidae</taxon>
        <taxon>Lecanorales</taxon>
        <taxon>Lecanorineae</taxon>
        <taxon>Parmeliaceae</taxon>
        <taxon>Imshaugia</taxon>
    </lineage>
</organism>
<reference evidence="1" key="1">
    <citation type="submission" date="2021-03" db="EMBL/GenBank/DDBJ databases">
        <authorList>
            <person name="Tagirdzhanova G."/>
        </authorList>
    </citation>
    <scope>NUCLEOTIDE SEQUENCE</scope>
</reference>
<keyword evidence="2" id="KW-1185">Reference proteome</keyword>
<dbReference type="EMBL" id="CAJPDT010000002">
    <property type="protein sequence ID" value="CAF9905773.1"/>
    <property type="molecule type" value="Genomic_DNA"/>
</dbReference>
<proteinExistence type="predicted"/>
<gene>
    <name evidence="1" type="ORF">IMSHALPRED_003972</name>
</gene>
<dbReference type="AlphaFoldDB" id="A0A8H3EJR1"/>
<name>A0A8H3EJR1_9LECA</name>
<protein>
    <submittedName>
        <fullName evidence="1">Uncharacterized protein</fullName>
    </submittedName>
</protein>
<evidence type="ECO:0000313" key="1">
    <source>
        <dbReference type="EMBL" id="CAF9905773.1"/>
    </source>
</evidence>
<dbReference type="OrthoDB" id="5393939at2759"/>
<evidence type="ECO:0000313" key="2">
    <source>
        <dbReference type="Proteomes" id="UP000664534"/>
    </source>
</evidence>
<dbReference type="Proteomes" id="UP000664534">
    <property type="component" value="Unassembled WGS sequence"/>
</dbReference>
<accession>A0A8H3EJR1</accession>